<dbReference type="VEuPathDB" id="TriTrypDB:LdBPK_292840.1"/>
<comment type="subcellular location">
    <subcellularLocation>
        <location evidence="1">Cytoplasm</location>
    </subcellularLocation>
</comment>
<dbReference type="InterPro" id="IPR041951">
    <property type="entry name" value="STARD10_START"/>
</dbReference>
<dbReference type="Gene3D" id="3.40.850.10">
    <property type="entry name" value="Kinesin motor domain"/>
    <property type="match status" value="1"/>
</dbReference>
<sequence>MSGSPLNSSLQPALTASDEAVINEGVSVVVRVRPLSTKERADARVHNCIKCLPDCVIIDGSAHARASMHASPAGPASQPTRATTRPYQFSVDQVFNTHASQIEVYEQSCKRIVEGIFHGINGSILAYGATGSGKTHTMFGSTMSAAGIVYQAVQDIFAEKERLEEEEGKRVRIKCSFLEVYNEDVFDLLARPVGEGSGGAKSLASSGAGASGREAKRVPLQVREAPDTTASASAGFDAGEGGGINNGGLHIRGLTHIFPETFEDFARSIEHGHTQRFVAATGANAQSSRSHAIITVEVEVRHSNTCANVGDVGFASAVDDDADAAETATEFSPTKKAAKRKKRPLTSTVTIAKIQFADLAGSERAAATSNTGLRLREGGNINRSLLALGAVVQSLVQQKVRRRQTGGKGGGKIFIPYRGSKLTRLLRDSIGGNCRTQMLFCLSPSTKHTEETVNTMKFAMNAKEIQVEAHRNEFAVNSSQLAKTQEALIEELREELARAQSALAAYTSGLSGNDSNNSSSAEGNQSQRADAVPATESSVVGSESPSLTLHIRQGASPSTSNSPLAALSTGNRSHSSPAPTPSVPALPSWPAKSAPRGTVTPSAAAAGAAASSPSVNGCQSPVSIGGADVLQGGSVPRPSLSSRTARPSVFSETTPLFSELEARLKNFSAQKESLYHEVREAQERQRDRETQLREQQWRLATFLVSDASGSRARGEVDGNGTTGIGVAGLRKMISAMEAEQAQQAHQLTALTERLDDADRQFAATRQELLRERQGTSLELLLDNARLRQGCTEAECLAAHYHQECRSLLNRQAEYAEALSKCVEAIQRLRPHLAQLTSPTSSMNGSNSGNAIVAAVETANVALLYALLPTASTAQMTTVFESALHSTVKSPLQAPPLKSVSAFSFPAQPMPFAHPPLAPSPTNRAGRSNSCSPLRGGGPAGTRGSNHLAEHFRDLMATAESMHLTSSSERDTSENTEGVRTRHGHLVQAADRTSSPERRPSTQQACTSDEPLGRAPATGNKNAPKAFGRTFSLTGLTRNTATAPPGGRKRRLCPVADKTSSSGPVGGHAPRTINGAAAKKSFGGGALRAQALQRSVSAPLPFTRSASRTQGPAAGPARKPKAASASGPAAASLTRRHAGAQNATQHRANRKTPVGSPGAGHTTTASSFAFVRSNHASALRALAFAMDSADSSLRGRSNRRREVNSSPPTAARAPSLAQAQQERKRTSGGAAPHLLGFAPSSSSKFERTSKKAGKLARSQAAFVPVSTPRVAGASGVLLQRRSDSATDTAATFTSAGSPSRISSSSSDSSSLNVSCESAPSRYNADSTASPTAPEIVKYMTPFSFSGETLEAAGRVYRLPSRADFYTFRAFADSLDGFTLSYNRANEVMVWEKKLPNEPMHVIKVFGIFAKTKDNPSGGATPRELYNLLQDPIFREQWDEYRQEAFRVSSLSANTDIGYYAAKSPMPLVANRDFVNQRMWHEAGRDEYVIFNTSVPHSTVPPTYQKDAHRNKHGPYVRAISKLTGYLIRPWKNPKSGEVEGASLTYITQTDPGGWIPVSLTNYIATKFAPNTMKNVAQALPKFRLWLKEQLEAGTYTKDWDLTPEWWVEDGSDDAVKNETVEFAIKKWSEESAMK</sequence>
<feature type="compositionally biased region" description="Polar residues" evidence="8">
    <location>
        <begin position="555"/>
        <end position="577"/>
    </location>
</feature>
<dbReference type="InterPro" id="IPR036961">
    <property type="entry name" value="Kinesin_motor_dom_sf"/>
</dbReference>
<dbReference type="GO" id="GO:0008017">
    <property type="term" value="F:microtubule binding"/>
    <property type="evidence" value="ECO:0007669"/>
    <property type="project" value="InterPro"/>
</dbReference>
<dbReference type="CDD" id="cd08871">
    <property type="entry name" value="START_STARD10-like"/>
    <property type="match status" value="1"/>
</dbReference>
<dbReference type="SUPFAM" id="SSF55961">
    <property type="entry name" value="Bet v1-like"/>
    <property type="match status" value="1"/>
</dbReference>
<feature type="domain" description="Kinesin motor" evidence="9">
    <location>
        <begin position="25"/>
        <end position="465"/>
    </location>
</feature>
<dbReference type="SMART" id="SM00234">
    <property type="entry name" value="START"/>
    <property type="match status" value="1"/>
</dbReference>
<dbReference type="SUPFAM" id="SSF52540">
    <property type="entry name" value="P-loop containing nucleoside triphosphate hydrolases"/>
    <property type="match status" value="1"/>
</dbReference>
<dbReference type="GO" id="GO:0005737">
    <property type="term" value="C:cytoplasm"/>
    <property type="evidence" value="ECO:0007669"/>
    <property type="project" value="UniProtKB-SubCell"/>
</dbReference>
<keyword evidence="3 6" id="KW-0547">Nucleotide-binding</keyword>
<dbReference type="PANTHER" id="PTHR47969:SF15">
    <property type="entry name" value="CHROMOSOME-ASSOCIATED KINESIN KIF4A-RELATED"/>
    <property type="match status" value="1"/>
</dbReference>
<dbReference type="GO" id="GO:0005875">
    <property type="term" value="C:microtubule associated complex"/>
    <property type="evidence" value="ECO:0007669"/>
    <property type="project" value="TreeGrafter"/>
</dbReference>
<dbReference type="Pfam" id="PF01852">
    <property type="entry name" value="START"/>
    <property type="match status" value="1"/>
</dbReference>
<keyword evidence="5 7" id="KW-0175">Coiled coil</keyword>
<evidence type="ECO:0000259" key="10">
    <source>
        <dbReference type="PROSITE" id="PS50848"/>
    </source>
</evidence>
<feature type="compositionally biased region" description="Low complexity" evidence="8">
    <location>
        <begin position="509"/>
        <end position="524"/>
    </location>
</feature>
<dbReference type="GO" id="GO:0008289">
    <property type="term" value="F:lipid binding"/>
    <property type="evidence" value="ECO:0007669"/>
    <property type="project" value="InterPro"/>
</dbReference>
<dbReference type="SMART" id="SM00129">
    <property type="entry name" value="KISc"/>
    <property type="match status" value="1"/>
</dbReference>
<dbReference type="GO" id="GO:0003777">
    <property type="term" value="F:microtubule motor activity"/>
    <property type="evidence" value="ECO:0007669"/>
    <property type="project" value="InterPro"/>
</dbReference>
<feature type="compositionally biased region" description="Polar residues" evidence="8">
    <location>
        <begin position="919"/>
        <end position="931"/>
    </location>
</feature>
<evidence type="ECO:0000259" key="9">
    <source>
        <dbReference type="PROSITE" id="PS50067"/>
    </source>
</evidence>
<feature type="domain" description="START" evidence="10">
    <location>
        <begin position="1389"/>
        <end position="1583"/>
    </location>
</feature>
<dbReference type="Pfam" id="PF00225">
    <property type="entry name" value="Kinesin"/>
    <property type="match status" value="1"/>
</dbReference>
<evidence type="ECO:0000256" key="4">
    <source>
        <dbReference type="ARBA" id="ARBA00022840"/>
    </source>
</evidence>
<dbReference type="GO" id="GO:0007052">
    <property type="term" value="P:mitotic spindle organization"/>
    <property type="evidence" value="ECO:0007669"/>
    <property type="project" value="TreeGrafter"/>
</dbReference>
<organism evidence="11 12">
    <name type="scientific">Leishmania donovani</name>
    <dbReference type="NCBI Taxonomy" id="5661"/>
    <lineage>
        <taxon>Eukaryota</taxon>
        <taxon>Discoba</taxon>
        <taxon>Euglenozoa</taxon>
        <taxon>Kinetoplastea</taxon>
        <taxon>Metakinetoplastina</taxon>
        <taxon>Trypanosomatida</taxon>
        <taxon>Trypanosomatidae</taxon>
        <taxon>Leishmaniinae</taxon>
        <taxon>Leishmania</taxon>
    </lineage>
</organism>
<evidence type="ECO:0000256" key="5">
    <source>
        <dbReference type="ARBA" id="ARBA00023054"/>
    </source>
</evidence>
<accession>A0A504X402</accession>
<proteinExistence type="inferred from homology"/>
<feature type="coiled-coil region" evidence="7">
    <location>
        <begin position="657"/>
        <end position="684"/>
    </location>
</feature>
<feature type="region of interest" description="Disordered" evidence="8">
    <location>
        <begin position="1097"/>
        <end position="1160"/>
    </location>
</feature>
<evidence type="ECO:0000256" key="3">
    <source>
        <dbReference type="ARBA" id="ARBA00022741"/>
    </source>
</evidence>
<dbReference type="InterPro" id="IPR002913">
    <property type="entry name" value="START_lipid-bd_dom"/>
</dbReference>
<evidence type="ECO:0000256" key="1">
    <source>
        <dbReference type="ARBA" id="ARBA00004496"/>
    </source>
</evidence>
<dbReference type="Gene3D" id="3.30.530.20">
    <property type="match status" value="1"/>
</dbReference>
<dbReference type="PROSITE" id="PS50067">
    <property type="entry name" value="KINESIN_MOTOR_2"/>
    <property type="match status" value="1"/>
</dbReference>
<feature type="coiled-coil region" evidence="7">
    <location>
        <begin position="475"/>
        <end position="509"/>
    </location>
</feature>
<feature type="compositionally biased region" description="Low complexity" evidence="8">
    <location>
        <begin position="1110"/>
        <end position="1131"/>
    </location>
</feature>
<dbReference type="VEuPathDB" id="TriTrypDB:LdCL_290034500"/>
<name>A0A504X402_LEIDO</name>
<evidence type="ECO:0000256" key="2">
    <source>
        <dbReference type="ARBA" id="ARBA00022490"/>
    </source>
</evidence>
<feature type="region of interest" description="Disordered" evidence="8">
    <location>
        <begin position="509"/>
        <end position="600"/>
    </location>
</feature>
<feature type="region of interest" description="Disordered" evidence="8">
    <location>
        <begin position="1284"/>
        <end position="1328"/>
    </location>
</feature>
<evidence type="ECO:0000256" key="8">
    <source>
        <dbReference type="SAM" id="MobiDB-lite"/>
    </source>
</evidence>
<dbReference type="PROSITE" id="PS50848">
    <property type="entry name" value="START"/>
    <property type="match status" value="1"/>
</dbReference>
<keyword evidence="4 6" id="KW-0067">ATP-binding</keyword>
<dbReference type="PRINTS" id="PR00380">
    <property type="entry name" value="KINESINHEAVY"/>
</dbReference>
<feature type="compositionally biased region" description="Basic and acidic residues" evidence="8">
    <location>
        <begin position="967"/>
        <end position="979"/>
    </location>
</feature>
<feature type="region of interest" description="Disordered" evidence="8">
    <location>
        <begin position="200"/>
        <end position="239"/>
    </location>
</feature>
<dbReference type="GO" id="GO:0051231">
    <property type="term" value="P:spindle elongation"/>
    <property type="evidence" value="ECO:0007669"/>
    <property type="project" value="TreeGrafter"/>
</dbReference>
<dbReference type="InterPro" id="IPR001752">
    <property type="entry name" value="Kinesin_motor_dom"/>
</dbReference>
<feature type="region of interest" description="Disordered" evidence="8">
    <location>
        <begin position="961"/>
        <end position="1072"/>
    </location>
</feature>
<feature type="region of interest" description="Disordered" evidence="8">
    <location>
        <begin position="1188"/>
        <end position="1250"/>
    </location>
</feature>
<evidence type="ECO:0000313" key="11">
    <source>
        <dbReference type="EMBL" id="TPP39867.1"/>
    </source>
</evidence>
<protein>
    <submittedName>
        <fullName evidence="11">Kinesin motor domain family protein</fullName>
    </submittedName>
</protein>
<feature type="compositionally biased region" description="Polar residues" evidence="8">
    <location>
        <begin position="1030"/>
        <end position="1041"/>
    </location>
</feature>
<dbReference type="CDD" id="cd00106">
    <property type="entry name" value="KISc"/>
    <property type="match status" value="1"/>
</dbReference>
<reference evidence="12" key="1">
    <citation type="submission" date="2019-02" db="EMBL/GenBank/DDBJ databases">
        <title>FDA dAtabase for Regulatory Grade micrObial Sequences (FDA-ARGOS): Supporting development and validation of Infectious Disease Dx tests.</title>
        <authorList>
            <person name="Duncan R."/>
            <person name="Fisher C."/>
            <person name="Tallon L."/>
            <person name="Sadzewicz L."/>
            <person name="Sengamalay N."/>
            <person name="Ott S."/>
            <person name="Godinez A."/>
            <person name="Nagaraj S."/>
            <person name="Vavikolanu K."/>
            <person name="Vyas G."/>
            <person name="Nadendla S."/>
            <person name="Aluvathingal J."/>
            <person name="Sichtig H."/>
        </authorList>
    </citation>
    <scope>NUCLEOTIDE SEQUENCE [LARGE SCALE GENOMIC DNA]</scope>
    <source>
        <strain evidence="12">FDAARGOS_360</strain>
    </source>
</reference>
<dbReference type="InterPro" id="IPR023393">
    <property type="entry name" value="START-like_dom_sf"/>
</dbReference>
<feature type="region of interest" description="Disordered" evidence="8">
    <location>
        <begin position="912"/>
        <end position="945"/>
    </location>
</feature>
<evidence type="ECO:0000313" key="12">
    <source>
        <dbReference type="Proteomes" id="UP000318821"/>
    </source>
</evidence>
<dbReference type="InterPro" id="IPR027640">
    <property type="entry name" value="Kinesin-like_fam"/>
</dbReference>
<keyword evidence="6" id="KW-0505">Motor protein</keyword>
<comment type="caution">
    <text evidence="11">The sequence shown here is derived from an EMBL/GenBank/DDBJ whole genome shotgun (WGS) entry which is preliminary data.</text>
</comment>
<dbReference type="VEuPathDB" id="TriTrypDB:LDHU3_11.1070"/>
<dbReference type="Proteomes" id="UP000318821">
    <property type="component" value="Unassembled WGS sequence"/>
</dbReference>
<feature type="compositionally biased region" description="Low complexity" evidence="8">
    <location>
        <begin position="1284"/>
        <end position="1316"/>
    </location>
</feature>
<evidence type="ECO:0000256" key="7">
    <source>
        <dbReference type="SAM" id="Coils"/>
    </source>
</evidence>
<gene>
    <name evidence="11" type="ORF">CGC20_30980</name>
</gene>
<dbReference type="EMBL" id="RHLD01000048">
    <property type="protein sequence ID" value="TPP39867.1"/>
    <property type="molecule type" value="Genomic_DNA"/>
</dbReference>
<feature type="compositionally biased region" description="Polar residues" evidence="8">
    <location>
        <begin position="535"/>
        <end position="547"/>
    </location>
</feature>
<evidence type="ECO:0000256" key="6">
    <source>
        <dbReference type="PROSITE-ProRule" id="PRU00283"/>
    </source>
</evidence>
<dbReference type="InterPro" id="IPR027417">
    <property type="entry name" value="P-loop_NTPase"/>
</dbReference>
<dbReference type="VEuPathDB" id="TriTrypDB:LDHU3_29.4160"/>
<dbReference type="GO" id="GO:0007018">
    <property type="term" value="P:microtubule-based movement"/>
    <property type="evidence" value="ECO:0007669"/>
    <property type="project" value="InterPro"/>
</dbReference>
<keyword evidence="2" id="KW-0963">Cytoplasm</keyword>
<dbReference type="GO" id="GO:0005524">
    <property type="term" value="F:ATP binding"/>
    <property type="evidence" value="ECO:0007669"/>
    <property type="project" value="UniProtKB-UniRule"/>
</dbReference>
<comment type="similarity">
    <text evidence="6">Belongs to the TRAFAC class myosin-kinesin ATPase superfamily. Kinesin family.</text>
</comment>
<dbReference type="PANTHER" id="PTHR47969">
    <property type="entry name" value="CHROMOSOME-ASSOCIATED KINESIN KIF4A-RELATED"/>
    <property type="match status" value="1"/>
</dbReference>
<dbReference type="VEuPathDB" id="TriTrypDB:LdCL_110014100"/>
<dbReference type="FunFam" id="3.30.530.20:FF:000091">
    <property type="entry name" value="Uncharacterized protein"/>
    <property type="match status" value="1"/>
</dbReference>
<feature type="binding site" evidence="6">
    <location>
        <begin position="128"/>
        <end position="135"/>
    </location>
    <ligand>
        <name>ATP</name>
        <dbReference type="ChEBI" id="CHEBI:30616"/>
    </ligand>
</feature>
<feature type="compositionally biased region" description="Low complexity" evidence="8">
    <location>
        <begin position="200"/>
        <end position="212"/>
    </location>
</feature>
<dbReference type="VEuPathDB" id="TriTrypDB:LdBPK_110870.1"/>